<evidence type="ECO:0000256" key="1">
    <source>
        <dbReference type="ARBA" id="ARBA00005380"/>
    </source>
</evidence>
<keyword evidence="12" id="KW-0963">Cytoplasm</keyword>
<feature type="binding site" evidence="12">
    <location>
        <position position="247"/>
    </location>
    <ligand>
        <name>K(+)</name>
        <dbReference type="ChEBI" id="CHEBI:29103"/>
    </ligand>
</feature>
<evidence type="ECO:0000256" key="12">
    <source>
        <dbReference type="HAMAP-Rule" id="MF_01987"/>
    </source>
</evidence>
<evidence type="ECO:0000256" key="9">
    <source>
        <dbReference type="ARBA" id="ARBA00022842"/>
    </source>
</evidence>
<organism evidence="14 15">
    <name type="scientific">Geovibrio thiophilus</name>
    <dbReference type="NCBI Taxonomy" id="139438"/>
    <lineage>
        <taxon>Bacteria</taxon>
        <taxon>Pseudomonadati</taxon>
        <taxon>Deferribacterota</taxon>
        <taxon>Deferribacteres</taxon>
        <taxon>Deferribacterales</taxon>
        <taxon>Geovibrionaceae</taxon>
        <taxon>Geovibrio</taxon>
    </lineage>
</organism>
<dbReference type="EC" id="2.7.1.15" evidence="2 12"/>
<dbReference type="GO" id="GO:0005829">
    <property type="term" value="C:cytosol"/>
    <property type="evidence" value="ECO:0007669"/>
    <property type="project" value="TreeGrafter"/>
</dbReference>
<dbReference type="EMBL" id="CP035108">
    <property type="protein sequence ID" value="QAR33486.1"/>
    <property type="molecule type" value="Genomic_DNA"/>
</dbReference>
<protein>
    <recommendedName>
        <fullName evidence="3 12">Ribokinase</fullName>
        <shortName evidence="12">RK</shortName>
        <ecNumber evidence="2 12">2.7.1.15</ecNumber>
    </recommendedName>
</protein>
<evidence type="ECO:0000256" key="3">
    <source>
        <dbReference type="ARBA" id="ARBA00016943"/>
    </source>
</evidence>
<feature type="binding site" evidence="12">
    <location>
        <position position="245"/>
    </location>
    <ligand>
        <name>K(+)</name>
        <dbReference type="ChEBI" id="CHEBI:29103"/>
    </ligand>
</feature>
<feature type="binding site" evidence="12">
    <location>
        <begin position="39"/>
        <end position="43"/>
    </location>
    <ligand>
        <name>substrate</name>
    </ligand>
</feature>
<evidence type="ECO:0000313" key="15">
    <source>
        <dbReference type="Proteomes" id="UP000287502"/>
    </source>
</evidence>
<dbReference type="AlphaFoldDB" id="A0A410JZ67"/>
<feature type="binding site" evidence="12">
    <location>
        <position position="284"/>
    </location>
    <ligand>
        <name>K(+)</name>
        <dbReference type="ChEBI" id="CHEBI:29103"/>
    </ligand>
</feature>
<gene>
    <name evidence="12 14" type="primary">rbsK</name>
    <name evidence="14" type="ORF">EP073_08745</name>
</gene>
<keyword evidence="11 12" id="KW-0119">Carbohydrate metabolism</keyword>
<dbReference type="UniPathway" id="UPA00916">
    <property type="reaction ID" value="UER00889"/>
</dbReference>
<evidence type="ECO:0000256" key="4">
    <source>
        <dbReference type="ARBA" id="ARBA00022679"/>
    </source>
</evidence>
<keyword evidence="10 12" id="KW-0630">Potassium</keyword>
<dbReference type="Proteomes" id="UP000287502">
    <property type="component" value="Chromosome"/>
</dbReference>
<evidence type="ECO:0000256" key="2">
    <source>
        <dbReference type="ARBA" id="ARBA00012035"/>
    </source>
</evidence>
<feature type="active site" description="Proton acceptor" evidence="12">
    <location>
        <position position="251"/>
    </location>
</feature>
<comment type="cofactor">
    <cofactor evidence="12">
        <name>Mg(2+)</name>
        <dbReference type="ChEBI" id="CHEBI:18420"/>
    </cofactor>
    <text evidence="12">Requires a divalent cation, most likely magnesium in vivo, as an electrophilic catalyst to aid phosphoryl group transfer. It is the chelate of the metal and the nucleotide that is the actual substrate.</text>
</comment>
<dbReference type="InterPro" id="IPR002173">
    <property type="entry name" value="Carboh/pur_kinase_PfkB_CS"/>
</dbReference>
<dbReference type="PROSITE" id="PS00584">
    <property type="entry name" value="PFKB_KINASES_2"/>
    <property type="match status" value="1"/>
</dbReference>
<keyword evidence="4 12" id="KW-0808">Transferase</keyword>
<dbReference type="GO" id="GO:0046872">
    <property type="term" value="F:metal ion binding"/>
    <property type="evidence" value="ECO:0007669"/>
    <property type="project" value="UniProtKB-KW"/>
</dbReference>
<keyword evidence="5 12" id="KW-0479">Metal-binding</keyword>
<keyword evidence="7 12" id="KW-0418">Kinase</keyword>
<evidence type="ECO:0000256" key="11">
    <source>
        <dbReference type="ARBA" id="ARBA00023277"/>
    </source>
</evidence>
<comment type="subcellular location">
    <subcellularLocation>
        <location evidence="12">Cytoplasm</location>
    </subcellularLocation>
</comment>
<dbReference type="OrthoDB" id="9775849at2"/>
<dbReference type="Pfam" id="PF00294">
    <property type="entry name" value="PfkB"/>
    <property type="match status" value="1"/>
</dbReference>
<feature type="binding site" evidence="12">
    <location>
        <begin position="11"/>
        <end position="13"/>
    </location>
    <ligand>
        <name>substrate</name>
    </ligand>
</feature>
<evidence type="ECO:0000256" key="5">
    <source>
        <dbReference type="ARBA" id="ARBA00022723"/>
    </source>
</evidence>
<evidence type="ECO:0000256" key="8">
    <source>
        <dbReference type="ARBA" id="ARBA00022840"/>
    </source>
</evidence>
<name>A0A410JZ67_9BACT</name>
<dbReference type="InterPro" id="IPR011611">
    <property type="entry name" value="PfkB_dom"/>
</dbReference>
<feature type="binding site" evidence="12">
    <location>
        <position position="183"/>
    </location>
    <ligand>
        <name>ATP</name>
        <dbReference type="ChEBI" id="CHEBI:30616"/>
    </ligand>
</feature>
<dbReference type="InterPro" id="IPR029056">
    <property type="entry name" value="Ribokinase-like"/>
</dbReference>
<sequence>MSRFCVAGSLNIDLVTRTKRFPKKGETVQGESFSTFTGGKGANQAVALSKLGAETVMTGKLGNDIYAAQYMEYFRKLGISTEGITREETSTGIAVITVDENGENSIIIIPGANGRVSAEYIKEKNELIAKADFLLLQLEVPMEAVLEAAKIANSAGTRIIFDPAPAGDVPSELLKLADIITPNETEAEALTGIRPDDQTGFEAAGKALTAKGVKAAVMKAGSRGAYIYQNGRLIHAEGFKVNTVDTTAAGDTFNAGLAYALGEGMALRAAVRFANAAAAISTTKHGAQDGMPSLNEVQGLLEG</sequence>
<comment type="similarity">
    <text evidence="12">Belongs to the carbohydrate kinase PfkB family. Ribokinase subfamily.</text>
</comment>
<dbReference type="GO" id="GO:0019303">
    <property type="term" value="P:D-ribose catabolic process"/>
    <property type="evidence" value="ECO:0007669"/>
    <property type="project" value="UniProtKB-UniRule"/>
</dbReference>
<reference evidence="14 15" key="1">
    <citation type="submission" date="2019-01" db="EMBL/GenBank/DDBJ databases">
        <title>Geovibrio thiophilus DSM 11263, complete genome.</title>
        <authorList>
            <person name="Spring S."/>
            <person name="Bunk B."/>
            <person name="Sproer C."/>
        </authorList>
    </citation>
    <scope>NUCLEOTIDE SEQUENCE [LARGE SCALE GENOMIC DNA]</scope>
    <source>
        <strain evidence="14 15">DSM 11263</strain>
    </source>
</reference>
<feature type="binding site" evidence="12">
    <location>
        <begin position="219"/>
        <end position="224"/>
    </location>
    <ligand>
        <name>ATP</name>
        <dbReference type="ChEBI" id="CHEBI:30616"/>
    </ligand>
</feature>
<feature type="binding site" evidence="12">
    <location>
        <position position="251"/>
    </location>
    <ligand>
        <name>substrate</name>
    </ligand>
</feature>
<dbReference type="PRINTS" id="PR00990">
    <property type="entry name" value="RIBOKINASE"/>
</dbReference>
<evidence type="ECO:0000313" key="14">
    <source>
        <dbReference type="EMBL" id="QAR33486.1"/>
    </source>
</evidence>
<evidence type="ECO:0000256" key="10">
    <source>
        <dbReference type="ARBA" id="ARBA00022958"/>
    </source>
</evidence>
<comment type="similarity">
    <text evidence="1">Belongs to the carbohydrate kinase pfkB family.</text>
</comment>
<feature type="binding site" evidence="12">
    <location>
        <begin position="250"/>
        <end position="251"/>
    </location>
    <ligand>
        <name>ATP</name>
        <dbReference type="ChEBI" id="CHEBI:30616"/>
    </ligand>
</feature>
<dbReference type="KEGG" id="gtl:EP073_08745"/>
<comment type="function">
    <text evidence="12">Catalyzes the phosphorylation of ribose at O-5 in a reaction requiring ATP and magnesium. The resulting D-ribose-5-phosphate can then be used either for sythesis of nucleotides, histidine, and tryptophan, or as a component of the pentose phosphate pathway.</text>
</comment>
<evidence type="ECO:0000256" key="6">
    <source>
        <dbReference type="ARBA" id="ARBA00022741"/>
    </source>
</evidence>
<accession>A0A410JZ67</accession>
<dbReference type="CDD" id="cd01174">
    <property type="entry name" value="ribokinase"/>
    <property type="match status" value="1"/>
</dbReference>
<comment type="pathway">
    <text evidence="12">Carbohydrate metabolism; D-ribose degradation; D-ribose 5-phosphate from beta-D-ribopyranose: step 2/2.</text>
</comment>
<feature type="domain" description="Carbohydrate kinase PfkB" evidence="13">
    <location>
        <begin position="2"/>
        <end position="293"/>
    </location>
</feature>
<dbReference type="SUPFAM" id="SSF53613">
    <property type="entry name" value="Ribokinase-like"/>
    <property type="match status" value="1"/>
</dbReference>
<dbReference type="GO" id="GO:0004747">
    <property type="term" value="F:ribokinase activity"/>
    <property type="evidence" value="ECO:0007669"/>
    <property type="project" value="UniProtKB-UniRule"/>
</dbReference>
<feature type="binding site" evidence="12">
    <location>
        <position position="275"/>
    </location>
    <ligand>
        <name>ATP</name>
        <dbReference type="ChEBI" id="CHEBI:30616"/>
    </ligand>
</feature>
<dbReference type="HAMAP" id="MF_01987">
    <property type="entry name" value="Ribokinase"/>
    <property type="match status" value="1"/>
</dbReference>
<feature type="binding site" evidence="12">
    <location>
        <position position="286"/>
    </location>
    <ligand>
        <name>K(+)</name>
        <dbReference type="ChEBI" id="CHEBI:29103"/>
    </ligand>
</feature>
<dbReference type="PANTHER" id="PTHR10584">
    <property type="entry name" value="SUGAR KINASE"/>
    <property type="match status" value="1"/>
</dbReference>
<feature type="binding site" evidence="12">
    <location>
        <position position="139"/>
    </location>
    <ligand>
        <name>substrate</name>
    </ligand>
</feature>
<proteinExistence type="inferred from homology"/>
<dbReference type="PANTHER" id="PTHR10584:SF166">
    <property type="entry name" value="RIBOKINASE"/>
    <property type="match status" value="1"/>
</dbReference>
<dbReference type="RefSeq" id="WP_128466772.1">
    <property type="nucleotide sequence ID" value="NZ_CP035108.1"/>
</dbReference>
<feature type="binding site" evidence="12">
    <location>
        <position position="281"/>
    </location>
    <ligand>
        <name>K(+)</name>
        <dbReference type="ChEBI" id="CHEBI:29103"/>
    </ligand>
</feature>
<dbReference type="Gene3D" id="3.40.1190.20">
    <property type="match status" value="1"/>
</dbReference>
<dbReference type="GO" id="GO:0005524">
    <property type="term" value="F:ATP binding"/>
    <property type="evidence" value="ECO:0007669"/>
    <property type="project" value="UniProtKB-UniRule"/>
</dbReference>
<dbReference type="InterPro" id="IPR002139">
    <property type="entry name" value="Ribo/fructo_kinase"/>
</dbReference>
<evidence type="ECO:0000259" key="13">
    <source>
        <dbReference type="Pfam" id="PF00294"/>
    </source>
</evidence>
<dbReference type="NCBIfam" id="TIGR02152">
    <property type="entry name" value="D_ribokin_bact"/>
    <property type="match status" value="1"/>
</dbReference>
<dbReference type="PROSITE" id="PS00583">
    <property type="entry name" value="PFKB_KINASES_1"/>
    <property type="match status" value="1"/>
</dbReference>
<comment type="catalytic activity">
    <reaction evidence="12">
        <text>D-ribose + ATP = D-ribose 5-phosphate + ADP + H(+)</text>
        <dbReference type="Rhea" id="RHEA:13697"/>
        <dbReference type="ChEBI" id="CHEBI:15378"/>
        <dbReference type="ChEBI" id="CHEBI:30616"/>
        <dbReference type="ChEBI" id="CHEBI:47013"/>
        <dbReference type="ChEBI" id="CHEBI:78346"/>
        <dbReference type="ChEBI" id="CHEBI:456216"/>
        <dbReference type="EC" id="2.7.1.15"/>
    </reaction>
</comment>
<comment type="activity regulation">
    <text evidence="12">Activated by a monovalent cation that binds near, but not in, the active site. The most likely occupant of the site in vivo is potassium. Ion binding induces a conformational change that may alter substrate affinity.</text>
</comment>
<keyword evidence="15" id="KW-1185">Reference proteome</keyword>
<evidence type="ECO:0000256" key="7">
    <source>
        <dbReference type="ARBA" id="ARBA00022777"/>
    </source>
</evidence>
<comment type="subunit">
    <text evidence="12">Homodimer.</text>
</comment>
<keyword evidence="9 12" id="KW-0460">Magnesium</keyword>
<keyword evidence="6 12" id="KW-0547">Nucleotide-binding</keyword>
<comment type="caution">
    <text evidence="12">Lacks conserved residue(s) required for the propagation of feature annotation.</text>
</comment>
<dbReference type="InterPro" id="IPR011877">
    <property type="entry name" value="Ribokinase"/>
</dbReference>
<keyword evidence="8 12" id="KW-0067">ATP-binding</keyword>